<keyword evidence="1" id="KW-1133">Transmembrane helix</keyword>
<reference evidence="2" key="2">
    <citation type="journal article" date="2015" name="Data Brief">
        <title>Shoot transcriptome of the giant reed, Arundo donax.</title>
        <authorList>
            <person name="Barrero R.A."/>
            <person name="Guerrero F.D."/>
            <person name="Moolhuijzen P."/>
            <person name="Goolsby J.A."/>
            <person name="Tidwell J."/>
            <person name="Bellgard S.E."/>
            <person name="Bellgard M.I."/>
        </authorList>
    </citation>
    <scope>NUCLEOTIDE SEQUENCE</scope>
    <source>
        <tissue evidence="2">Shoot tissue taken approximately 20 cm above the soil surface</tissue>
    </source>
</reference>
<evidence type="ECO:0000256" key="1">
    <source>
        <dbReference type="SAM" id="Phobius"/>
    </source>
</evidence>
<accession>A0A0A9A071</accession>
<protein>
    <submittedName>
        <fullName evidence="2">Uncharacterized protein</fullName>
    </submittedName>
</protein>
<keyword evidence="1" id="KW-0812">Transmembrane</keyword>
<proteinExistence type="predicted"/>
<organism evidence="2">
    <name type="scientific">Arundo donax</name>
    <name type="common">Giant reed</name>
    <name type="synonym">Donax arundinaceus</name>
    <dbReference type="NCBI Taxonomy" id="35708"/>
    <lineage>
        <taxon>Eukaryota</taxon>
        <taxon>Viridiplantae</taxon>
        <taxon>Streptophyta</taxon>
        <taxon>Embryophyta</taxon>
        <taxon>Tracheophyta</taxon>
        <taxon>Spermatophyta</taxon>
        <taxon>Magnoliopsida</taxon>
        <taxon>Liliopsida</taxon>
        <taxon>Poales</taxon>
        <taxon>Poaceae</taxon>
        <taxon>PACMAD clade</taxon>
        <taxon>Arundinoideae</taxon>
        <taxon>Arundineae</taxon>
        <taxon>Arundo</taxon>
    </lineage>
</organism>
<dbReference type="AlphaFoldDB" id="A0A0A9A071"/>
<name>A0A0A9A071_ARUDO</name>
<evidence type="ECO:0000313" key="2">
    <source>
        <dbReference type="EMBL" id="JAD42405.1"/>
    </source>
</evidence>
<sequence length="46" mass="5613">MYQISILSSYILGQILNARNTYILGRREYVGRMIFLCIFIIWYFRC</sequence>
<dbReference type="EMBL" id="GBRH01255490">
    <property type="protein sequence ID" value="JAD42405.1"/>
    <property type="molecule type" value="Transcribed_RNA"/>
</dbReference>
<feature type="transmembrane region" description="Helical" evidence="1">
    <location>
        <begin position="29"/>
        <end position="45"/>
    </location>
</feature>
<keyword evidence="1" id="KW-0472">Membrane</keyword>
<reference evidence="2" key="1">
    <citation type="submission" date="2014-09" db="EMBL/GenBank/DDBJ databases">
        <authorList>
            <person name="Magalhaes I.L.F."/>
            <person name="Oliveira U."/>
            <person name="Santos F.R."/>
            <person name="Vidigal T.H.D.A."/>
            <person name="Brescovit A.D."/>
            <person name="Santos A.J."/>
        </authorList>
    </citation>
    <scope>NUCLEOTIDE SEQUENCE</scope>
    <source>
        <tissue evidence="2">Shoot tissue taken approximately 20 cm above the soil surface</tissue>
    </source>
</reference>